<organism evidence="1 2">
    <name type="scientific">Marichromatium gracile</name>
    <name type="common">Chromatium gracile</name>
    <dbReference type="NCBI Taxonomy" id="1048"/>
    <lineage>
        <taxon>Bacteria</taxon>
        <taxon>Pseudomonadati</taxon>
        <taxon>Pseudomonadota</taxon>
        <taxon>Gammaproteobacteria</taxon>
        <taxon>Chromatiales</taxon>
        <taxon>Chromatiaceae</taxon>
        <taxon>Marichromatium</taxon>
    </lineage>
</organism>
<proteinExistence type="predicted"/>
<dbReference type="RefSeq" id="WP_123140847.1">
    <property type="nucleotide sequence ID" value="NZ_NRRH01000003.1"/>
</dbReference>
<name>A0A4V2WAD0_MARGR</name>
<dbReference type="EMBL" id="SMDC01000002">
    <property type="protein sequence ID" value="TCW38440.1"/>
    <property type="molecule type" value="Genomic_DNA"/>
</dbReference>
<gene>
    <name evidence="1" type="ORF">EDC29_102335</name>
</gene>
<protein>
    <submittedName>
        <fullName evidence="1">Uncharacterized protein DUF2750</fullName>
    </submittedName>
</protein>
<dbReference type="InterPro" id="IPR021284">
    <property type="entry name" value="DUF2750"/>
</dbReference>
<evidence type="ECO:0000313" key="1">
    <source>
        <dbReference type="EMBL" id="TCW38440.1"/>
    </source>
</evidence>
<dbReference type="Proteomes" id="UP000295247">
    <property type="component" value="Unassembled WGS sequence"/>
</dbReference>
<accession>A0A4V2WAD0</accession>
<dbReference type="Pfam" id="PF11042">
    <property type="entry name" value="DUF2750"/>
    <property type="match status" value="1"/>
</dbReference>
<reference evidence="1 2" key="1">
    <citation type="submission" date="2019-03" db="EMBL/GenBank/DDBJ databases">
        <title>Genomic Encyclopedia of Type Strains, Phase IV (KMG-IV): sequencing the most valuable type-strain genomes for metagenomic binning, comparative biology and taxonomic classification.</title>
        <authorList>
            <person name="Goeker M."/>
        </authorList>
    </citation>
    <scope>NUCLEOTIDE SEQUENCE [LARGE SCALE GENOMIC DNA]</scope>
    <source>
        <strain evidence="1 2">DSM 203</strain>
    </source>
</reference>
<evidence type="ECO:0000313" key="2">
    <source>
        <dbReference type="Proteomes" id="UP000295247"/>
    </source>
</evidence>
<sequence length="131" mass="14565">MNAPRSTQELAALFDLPAPERYTLFVTEVLEHGQVWTLCAEDGFVAFSDEEDTDCFPFWPAPELAAALADDDWADCRPEALALDTFMERWLPGMDRDDRLVSVFAAPDGSGMVVDPLELLADLEAAQRARD</sequence>
<dbReference type="AlphaFoldDB" id="A0A4V2WAD0"/>
<comment type="caution">
    <text evidence="1">The sequence shown here is derived from an EMBL/GenBank/DDBJ whole genome shotgun (WGS) entry which is preliminary data.</text>
</comment>